<dbReference type="Proteomes" id="UP000198981">
    <property type="component" value="Unassembled WGS sequence"/>
</dbReference>
<evidence type="ECO:0000256" key="5">
    <source>
        <dbReference type="ARBA" id="ARBA00023136"/>
    </source>
</evidence>
<comment type="subcellular location">
    <subcellularLocation>
        <location evidence="1">Cell membrane</location>
        <topology evidence="1">Multi-pass membrane protein</topology>
    </subcellularLocation>
</comment>
<dbReference type="GO" id="GO:0005886">
    <property type="term" value="C:plasma membrane"/>
    <property type="evidence" value="ECO:0007669"/>
    <property type="project" value="UniProtKB-SubCell"/>
</dbReference>
<dbReference type="InterPro" id="IPR022791">
    <property type="entry name" value="L-PG_synthase/AglD"/>
</dbReference>
<organism evidence="8 9">
    <name type="scientific">Klenkia marina</name>
    <dbReference type="NCBI Taxonomy" id="1960309"/>
    <lineage>
        <taxon>Bacteria</taxon>
        <taxon>Bacillati</taxon>
        <taxon>Actinomycetota</taxon>
        <taxon>Actinomycetes</taxon>
        <taxon>Geodermatophilales</taxon>
        <taxon>Geodermatophilaceae</taxon>
        <taxon>Klenkia</taxon>
    </lineage>
</organism>
<feature type="transmembrane region" description="Helical" evidence="7">
    <location>
        <begin position="172"/>
        <end position="197"/>
    </location>
</feature>
<gene>
    <name evidence="8" type="ORF">SAMN03159343_3288</name>
</gene>
<feature type="transmembrane region" description="Helical" evidence="7">
    <location>
        <begin position="332"/>
        <end position="352"/>
    </location>
</feature>
<dbReference type="AlphaFoldDB" id="A0A1G4YQ04"/>
<evidence type="ECO:0000256" key="3">
    <source>
        <dbReference type="ARBA" id="ARBA00022692"/>
    </source>
</evidence>
<proteinExistence type="predicted"/>
<feature type="transmembrane region" description="Helical" evidence="7">
    <location>
        <begin position="60"/>
        <end position="80"/>
    </location>
</feature>
<keyword evidence="5 7" id="KW-0472">Membrane</keyword>
<evidence type="ECO:0008006" key="10">
    <source>
        <dbReference type="Google" id="ProtNLM"/>
    </source>
</evidence>
<evidence type="ECO:0000256" key="4">
    <source>
        <dbReference type="ARBA" id="ARBA00022989"/>
    </source>
</evidence>
<protein>
    <recommendedName>
        <fullName evidence="10">Lysylphosphatidylglycerol synthase TM region</fullName>
    </recommendedName>
</protein>
<dbReference type="NCBIfam" id="TIGR00374">
    <property type="entry name" value="flippase-like domain"/>
    <property type="match status" value="1"/>
</dbReference>
<dbReference type="Pfam" id="PF03706">
    <property type="entry name" value="LPG_synthase_TM"/>
    <property type="match status" value="1"/>
</dbReference>
<dbReference type="EMBL" id="FMUH01000005">
    <property type="protein sequence ID" value="SCX55474.1"/>
    <property type="molecule type" value="Genomic_DNA"/>
</dbReference>
<dbReference type="STRING" id="1960309.SAMN03159343_3288"/>
<keyword evidence="2" id="KW-1003">Cell membrane</keyword>
<keyword evidence="4 7" id="KW-1133">Transmembrane helix</keyword>
<feature type="compositionally biased region" description="Low complexity" evidence="6">
    <location>
        <begin position="10"/>
        <end position="47"/>
    </location>
</feature>
<feature type="transmembrane region" description="Helical" evidence="7">
    <location>
        <begin position="138"/>
        <end position="160"/>
    </location>
</feature>
<evidence type="ECO:0000256" key="1">
    <source>
        <dbReference type="ARBA" id="ARBA00004651"/>
    </source>
</evidence>
<dbReference type="PANTHER" id="PTHR39087">
    <property type="entry name" value="UPF0104 MEMBRANE PROTEIN MJ1595"/>
    <property type="match status" value="1"/>
</dbReference>
<feature type="transmembrane region" description="Helical" evidence="7">
    <location>
        <begin position="359"/>
        <end position="380"/>
    </location>
</feature>
<evidence type="ECO:0000313" key="9">
    <source>
        <dbReference type="Proteomes" id="UP000198981"/>
    </source>
</evidence>
<keyword evidence="9" id="KW-1185">Reference proteome</keyword>
<name>A0A1G4YQ04_9ACTN</name>
<evidence type="ECO:0000256" key="7">
    <source>
        <dbReference type="SAM" id="Phobius"/>
    </source>
</evidence>
<evidence type="ECO:0000256" key="2">
    <source>
        <dbReference type="ARBA" id="ARBA00022475"/>
    </source>
</evidence>
<reference evidence="9" key="1">
    <citation type="submission" date="2016-10" db="EMBL/GenBank/DDBJ databases">
        <authorList>
            <person name="Varghese N."/>
            <person name="Submissions S."/>
        </authorList>
    </citation>
    <scope>NUCLEOTIDE SEQUENCE [LARGE SCALE GENOMIC DNA]</scope>
    <source>
        <strain evidence="9">DSM 45722</strain>
    </source>
</reference>
<sequence length="389" mass="38801">MSLRSAVMTDGPDPVHPGGPDLERPGGPAAEGAPEGLPAGTPDSGQDDGPGSGRGPVARWWRPVLGVLLAVGAVVAVVVFRQSVLGWFATIASTDPRWALAAVAVQLLSMQCLVWQQQLLLRSGGGVAPQGSLTATVYGGNAIAVGLPLAGSAASVAYGFRRMRDLGNNAVLVSWTLAVSGVCSTVALAAVVAVSSAATGSTVGAVVASLASVAAVVPVLTLLAVTRSAEAKNLVVKLLMTVLAPLSRWFRVLRPAVVGPAVDDALTSLGSIRPGARNAVAAGLLALANWVLDALCLLFAVHAVGAELSLRGAALAFAAGALVSSTRLTPGGIGVVEAAVASALVAAGLPAAQAVPAVVVYRFISLWLLAAIGALCLVLAPRPVHPAEG</sequence>
<feature type="transmembrane region" description="Helical" evidence="7">
    <location>
        <begin position="203"/>
        <end position="225"/>
    </location>
</feature>
<evidence type="ECO:0000313" key="8">
    <source>
        <dbReference type="EMBL" id="SCX55474.1"/>
    </source>
</evidence>
<dbReference type="PANTHER" id="PTHR39087:SF2">
    <property type="entry name" value="UPF0104 MEMBRANE PROTEIN MJ1595"/>
    <property type="match status" value="1"/>
</dbReference>
<accession>A0A1G4YQ04</accession>
<evidence type="ECO:0000256" key="6">
    <source>
        <dbReference type="SAM" id="MobiDB-lite"/>
    </source>
</evidence>
<keyword evidence="3 7" id="KW-0812">Transmembrane</keyword>
<feature type="region of interest" description="Disordered" evidence="6">
    <location>
        <begin position="1"/>
        <end position="55"/>
    </location>
</feature>
<feature type="transmembrane region" description="Helical" evidence="7">
    <location>
        <begin position="279"/>
        <end position="301"/>
    </location>
</feature>